<comment type="caution">
    <text evidence="2">The sequence shown here is derived from an EMBL/GenBank/DDBJ whole genome shotgun (WGS) entry which is preliminary data.</text>
</comment>
<organism evidence="2 3">
    <name type="scientific">Pseudomassariella vexata</name>
    <dbReference type="NCBI Taxonomy" id="1141098"/>
    <lineage>
        <taxon>Eukaryota</taxon>
        <taxon>Fungi</taxon>
        <taxon>Dikarya</taxon>
        <taxon>Ascomycota</taxon>
        <taxon>Pezizomycotina</taxon>
        <taxon>Sordariomycetes</taxon>
        <taxon>Xylariomycetidae</taxon>
        <taxon>Amphisphaeriales</taxon>
        <taxon>Pseudomassariaceae</taxon>
        <taxon>Pseudomassariella</taxon>
    </lineage>
</organism>
<reference evidence="2 3" key="1">
    <citation type="submission" date="2016-07" db="EMBL/GenBank/DDBJ databases">
        <title>Pervasive Adenine N6-methylation of Active Genes in Fungi.</title>
        <authorList>
            <consortium name="DOE Joint Genome Institute"/>
            <person name="Mondo S.J."/>
            <person name="Dannebaum R.O."/>
            <person name="Kuo R.C."/>
            <person name="Labutti K."/>
            <person name="Haridas S."/>
            <person name="Kuo A."/>
            <person name="Salamov A."/>
            <person name="Ahrendt S.R."/>
            <person name="Lipzen A."/>
            <person name="Sullivan W."/>
            <person name="Andreopoulos W.B."/>
            <person name="Clum A."/>
            <person name="Lindquist E."/>
            <person name="Daum C."/>
            <person name="Ramamoorthy G.K."/>
            <person name="Gryganskyi A."/>
            <person name="Culley D."/>
            <person name="Magnuson J.K."/>
            <person name="James T.Y."/>
            <person name="O'Malley M.A."/>
            <person name="Stajich J.E."/>
            <person name="Spatafora J.W."/>
            <person name="Visel A."/>
            <person name="Grigoriev I.V."/>
        </authorList>
    </citation>
    <scope>NUCLEOTIDE SEQUENCE [LARGE SCALE GENOMIC DNA]</scope>
    <source>
        <strain evidence="2 3">CBS 129021</strain>
    </source>
</reference>
<dbReference type="GeneID" id="63769646"/>
<name>A0A1Y2DAM0_9PEZI</name>
<dbReference type="RefSeq" id="XP_040710037.1">
    <property type="nucleotide sequence ID" value="XM_040853434.1"/>
</dbReference>
<evidence type="ECO:0000313" key="3">
    <source>
        <dbReference type="Proteomes" id="UP000193689"/>
    </source>
</evidence>
<dbReference type="InParanoid" id="A0A1Y2DAM0"/>
<accession>A0A1Y2DAM0</accession>
<keyword evidence="3" id="KW-1185">Reference proteome</keyword>
<proteinExistence type="predicted"/>
<feature type="compositionally biased region" description="Polar residues" evidence="1">
    <location>
        <begin position="48"/>
        <end position="60"/>
    </location>
</feature>
<protein>
    <submittedName>
        <fullName evidence="2">Uncharacterized protein</fullName>
    </submittedName>
</protein>
<dbReference type="STRING" id="1141098.A0A1Y2DAM0"/>
<dbReference type="AlphaFoldDB" id="A0A1Y2DAM0"/>
<evidence type="ECO:0000256" key="1">
    <source>
        <dbReference type="SAM" id="MobiDB-lite"/>
    </source>
</evidence>
<feature type="region of interest" description="Disordered" evidence="1">
    <location>
        <begin position="19"/>
        <end position="141"/>
    </location>
</feature>
<gene>
    <name evidence="2" type="ORF">BCR38DRAFT_117366</name>
</gene>
<evidence type="ECO:0000313" key="2">
    <source>
        <dbReference type="EMBL" id="ORY56320.1"/>
    </source>
</evidence>
<dbReference type="Proteomes" id="UP000193689">
    <property type="component" value="Unassembled WGS sequence"/>
</dbReference>
<sequence length="141" mass="14838">MDPSNPSQPPKSAAYVIEGNAVTSTNTEHEAAQHHSHGNAVDERVPPKQSSSPEDATASSLARGIHGAPPGEEQHGRTEAQSMTRELDGEQMRAPGEGDVAGAVERKSGASGSQPDLAGGLERKPNRRRRGRLSRMPGSMV</sequence>
<dbReference type="OrthoDB" id="3438962at2759"/>
<dbReference type="EMBL" id="MCFJ01000023">
    <property type="protein sequence ID" value="ORY56320.1"/>
    <property type="molecule type" value="Genomic_DNA"/>
</dbReference>